<keyword evidence="11" id="KW-1185">Reference proteome</keyword>
<evidence type="ECO:0000259" key="9">
    <source>
        <dbReference type="Pfam" id="PF02223"/>
    </source>
</evidence>
<feature type="domain" description="Thymidylate kinase-like" evidence="9">
    <location>
        <begin position="10"/>
        <end position="174"/>
    </location>
</feature>
<dbReference type="GO" id="GO:0006235">
    <property type="term" value="P:dTTP biosynthetic process"/>
    <property type="evidence" value="ECO:0007669"/>
    <property type="project" value="UniProtKB-UniRule"/>
</dbReference>
<evidence type="ECO:0000256" key="8">
    <source>
        <dbReference type="HAMAP-Rule" id="MF_00165"/>
    </source>
</evidence>
<protein>
    <recommendedName>
        <fullName evidence="8">Thymidylate kinase</fullName>
        <ecNumber evidence="8">2.7.4.9</ecNumber>
    </recommendedName>
    <alternativeName>
        <fullName evidence="8">dTMP kinase</fullName>
    </alternativeName>
</protein>
<dbReference type="Proteomes" id="UP000515369">
    <property type="component" value="Chromosome"/>
</dbReference>
<dbReference type="HAMAP" id="MF_00165">
    <property type="entry name" value="Thymidylate_kinase"/>
    <property type="match status" value="1"/>
</dbReference>
<dbReference type="InterPro" id="IPR039430">
    <property type="entry name" value="Thymidylate_kin-like_dom"/>
</dbReference>
<dbReference type="GO" id="GO:0006233">
    <property type="term" value="P:dTDP biosynthetic process"/>
    <property type="evidence" value="ECO:0007669"/>
    <property type="project" value="InterPro"/>
</dbReference>
<evidence type="ECO:0000256" key="1">
    <source>
        <dbReference type="ARBA" id="ARBA00009776"/>
    </source>
</evidence>
<dbReference type="EC" id="2.7.4.9" evidence="8"/>
<evidence type="ECO:0000256" key="3">
    <source>
        <dbReference type="ARBA" id="ARBA00022727"/>
    </source>
</evidence>
<comment type="catalytic activity">
    <reaction evidence="7 8">
        <text>dTMP + ATP = dTDP + ADP</text>
        <dbReference type="Rhea" id="RHEA:13517"/>
        <dbReference type="ChEBI" id="CHEBI:30616"/>
        <dbReference type="ChEBI" id="CHEBI:58369"/>
        <dbReference type="ChEBI" id="CHEBI:63528"/>
        <dbReference type="ChEBI" id="CHEBI:456216"/>
        <dbReference type="EC" id="2.7.4.9"/>
    </reaction>
</comment>
<dbReference type="PANTHER" id="PTHR10344:SF4">
    <property type="entry name" value="UMP-CMP KINASE 2, MITOCHONDRIAL"/>
    <property type="match status" value="1"/>
</dbReference>
<name>A0A7G5GRH3_9BACT</name>
<keyword evidence="4 8" id="KW-0547">Nucleotide-binding</keyword>
<dbReference type="SUPFAM" id="SSF52540">
    <property type="entry name" value="P-loop containing nucleoside triphosphate hydrolases"/>
    <property type="match status" value="1"/>
</dbReference>
<dbReference type="InterPro" id="IPR027417">
    <property type="entry name" value="P-loop_NTPase"/>
</dbReference>
<evidence type="ECO:0000256" key="2">
    <source>
        <dbReference type="ARBA" id="ARBA00022679"/>
    </source>
</evidence>
<accession>A0A7G5GRH3</accession>
<keyword evidence="2 8" id="KW-0808">Transferase</keyword>
<reference evidence="10 11" key="1">
    <citation type="submission" date="2020-07" db="EMBL/GenBank/DDBJ databases">
        <title>Spirosoma foliorum sp. nov., isolated from the leaves on the Nejang mountain Korea, Republic of.</title>
        <authorList>
            <person name="Ho H."/>
            <person name="Lee Y.-J."/>
            <person name="Nurcahyanto D.-A."/>
            <person name="Kim S.-G."/>
        </authorList>
    </citation>
    <scope>NUCLEOTIDE SEQUENCE [LARGE SCALE GENOMIC DNA]</scope>
    <source>
        <strain evidence="10 11">PL0136</strain>
    </source>
</reference>
<dbReference type="GO" id="GO:0004798">
    <property type="term" value="F:dTMP kinase activity"/>
    <property type="evidence" value="ECO:0007669"/>
    <property type="project" value="UniProtKB-UniRule"/>
</dbReference>
<keyword evidence="3 8" id="KW-0545">Nucleotide biosynthesis</keyword>
<gene>
    <name evidence="8 10" type="primary">tmk</name>
    <name evidence="10" type="ORF">H3H32_26410</name>
</gene>
<dbReference type="Gene3D" id="3.40.50.300">
    <property type="entry name" value="P-loop containing nucleotide triphosphate hydrolases"/>
    <property type="match status" value="1"/>
</dbReference>
<dbReference type="NCBIfam" id="TIGR00041">
    <property type="entry name" value="DTMP_kinase"/>
    <property type="match status" value="1"/>
</dbReference>
<evidence type="ECO:0000256" key="6">
    <source>
        <dbReference type="ARBA" id="ARBA00022840"/>
    </source>
</evidence>
<evidence type="ECO:0000256" key="7">
    <source>
        <dbReference type="ARBA" id="ARBA00048743"/>
    </source>
</evidence>
<dbReference type="InterPro" id="IPR018094">
    <property type="entry name" value="Thymidylate_kinase"/>
</dbReference>
<keyword evidence="5 8" id="KW-0418">Kinase</keyword>
<dbReference type="AlphaFoldDB" id="A0A7G5GRH3"/>
<dbReference type="RefSeq" id="WP_182458747.1">
    <property type="nucleotide sequence ID" value="NZ_CP059732.1"/>
</dbReference>
<evidence type="ECO:0000256" key="4">
    <source>
        <dbReference type="ARBA" id="ARBA00022741"/>
    </source>
</evidence>
<keyword evidence="6 8" id="KW-0067">ATP-binding</keyword>
<dbReference type="KEGG" id="sfol:H3H32_26410"/>
<dbReference type="Pfam" id="PF02223">
    <property type="entry name" value="Thymidylate_kin"/>
    <property type="match status" value="1"/>
</dbReference>
<dbReference type="GO" id="GO:0005737">
    <property type="term" value="C:cytoplasm"/>
    <property type="evidence" value="ECO:0007669"/>
    <property type="project" value="TreeGrafter"/>
</dbReference>
<sequence length="217" mass="25267">MNTLYPFIAIEGIDGAGKTSVRNILIKLFENINITPFIVGQHSWLNVDISRQIINIRENRYGCTPEDILLSYALDKNLHSTYNIKNACRQTVVIADRYIYSDAVYHQVLYQIPVSTTMSLHKTLCTIEPDIILFIEVDPSIAYSRLLKRSQRIQHYGRLAKLEPIQEVYNNYFKSHIDSKNSTFINFINENENIFDRVSTEIWPHILKKIKALNNKF</sequence>
<evidence type="ECO:0000256" key="5">
    <source>
        <dbReference type="ARBA" id="ARBA00022777"/>
    </source>
</evidence>
<organism evidence="10 11">
    <name type="scientific">Spirosoma foliorum</name>
    <dbReference type="NCBI Taxonomy" id="2710596"/>
    <lineage>
        <taxon>Bacteria</taxon>
        <taxon>Pseudomonadati</taxon>
        <taxon>Bacteroidota</taxon>
        <taxon>Cytophagia</taxon>
        <taxon>Cytophagales</taxon>
        <taxon>Cytophagaceae</taxon>
        <taxon>Spirosoma</taxon>
    </lineage>
</organism>
<dbReference type="GO" id="GO:0006227">
    <property type="term" value="P:dUDP biosynthetic process"/>
    <property type="evidence" value="ECO:0007669"/>
    <property type="project" value="TreeGrafter"/>
</dbReference>
<dbReference type="GO" id="GO:0005524">
    <property type="term" value="F:ATP binding"/>
    <property type="evidence" value="ECO:0007669"/>
    <property type="project" value="UniProtKB-UniRule"/>
</dbReference>
<dbReference type="EMBL" id="CP059732">
    <property type="protein sequence ID" value="QMW01465.1"/>
    <property type="molecule type" value="Genomic_DNA"/>
</dbReference>
<comment type="similarity">
    <text evidence="1 8">Belongs to the thymidylate kinase family.</text>
</comment>
<proteinExistence type="inferred from homology"/>
<evidence type="ECO:0000313" key="11">
    <source>
        <dbReference type="Proteomes" id="UP000515369"/>
    </source>
</evidence>
<dbReference type="PANTHER" id="PTHR10344">
    <property type="entry name" value="THYMIDYLATE KINASE"/>
    <property type="match status" value="1"/>
</dbReference>
<feature type="binding site" evidence="8">
    <location>
        <begin position="12"/>
        <end position="19"/>
    </location>
    <ligand>
        <name>ATP</name>
        <dbReference type="ChEBI" id="CHEBI:30616"/>
    </ligand>
</feature>
<evidence type="ECO:0000313" key="10">
    <source>
        <dbReference type="EMBL" id="QMW01465.1"/>
    </source>
</evidence>
<comment type="function">
    <text evidence="8">Phosphorylation of dTMP to form dTDP in both de novo and salvage pathways of dTTP synthesis.</text>
</comment>